<dbReference type="EMBL" id="BAABME010005661">
    <property type="protein sequence ID" value="GAA0166250.1"/>
    <property type="molecule type" value="Genomic_DNA"/>
</dbReference>
<organism evidence="2 3">
    <name type="scientific">Lithospermum erythrorhizon</name>
    <name type="common">Purple gromwell</name>
    <name type="synonym">Lithospermum officinale var. erythrorhizon</name>
    <dbReference type="NCBI Taxonomy" id="34254"/>
    <lineage>
        <taxon>Eukaryota</taxon>
        <taxon>Viridiplantae</taxon>
        <taxon>Streptophyta</taxon>
        <taxon>Embryophyta</taxon>
        <taxon>Tracheophyta</taxon>
        <taxon>Spermatophyta</taxon>
        <taxon>Magnoliopsida</taxon>
        <taxon>eudicotyledons</taxon>
        <taxon>Gunneridae</taxon>
        <taxon>Pentapetalae</taxon>
        <taxon>asterids</taxon>
        <taxon>lamiids</taxon>
        <taxon>Boraginales</taxon>
        <taxon>Boraginaceae</taxon>
        <taxon>Boraginoideae</taxon>
        <taxon>Lithospermeae</taxon>
        <taxon>Lithospermum</taxon>
    </lineage>
</organism>
<comment type="caution">
    <text evidence="2">The sequence shown here is derived from an EMBL/GenBank/DDBJ whole genome shotgun (WGS) entry which is preliminary data.</text>
</comment>
<feature type="region of interest" description="Disordered" evidence="1">
    <location>
        <begin position="1"/>
        <end position="88"/>
    </location>
</feature>
<sequence>MFDWNDQEITNVIWGEGRESDDHIVPYSDGNEENNSGAFGYQTRKEGRNEEASGLKPDEQKKSITGADFHGPKKNGSPKYEGDKSLEEGLSLESWPATAISNSIKTEKDSTRIGSSNDLTGIAEHNASRQGETSCLNVSSEIFQNQQQDEQGNFANYGWDNIGSFDDLDRIFSNDDPIFGHESLSNVDELWSPSNDITSSPEKSIPLSFEAPSLEVGALPTLSGQLETSSECSLDQDPLSPISMKTTNTTSKTPNFFQTCNNAIEYSEGENKPLKTDNTTKEASGKTPALNSRHSCGPPNMQKEFVDEGVQKKQMPRTGVRSKEKYEVRQLQDICGTWSTSANQLQQFDSQYAPAMGQPYLPFVITQHRQLIGPQSSQYNHFPGPFFNSPLHVNMGTQYPPIVGFPQHYSGEGSHQNVISGSGASPVTAYDLKKFSDPPTQPLLMTPQEKIEKLRRKQQMRAMLAIQKQQEKFNNQASSAETSTLDGANSEIDETMTMLPSSKPFEKDGSAIGVRPDDHSIEDSILFHLQHIIGKLDIRIRLCIRDSLFRLAQSAVQRQYASDISSTIRNCRDEGFNKGEQNSQNRFSNMPHVETATNSIDRAVAHLLFHRPLESSDNHAARPDSSSSPNLSCERKIDLTNLPITQLPQNLGNEVDVSHDGAKASLLFTEADRLRKSPGLDVQEISSADEAATGAVFRSGSSQ</sequence>
<dbReference type="PANTHER" id="PTHR33334:SF5">
    <property type="entry name" value="PROTEIN LNK2"/>
    <property type="match status" value="1"/>
</dbReference>
<proteinExistence type="predicted"/>
<evidence type="ECO:0000256" key="1">
    <source>
        <dbReference type="SAM" id="MobiDB-lite"/>
    </source>
</evidence>
<feature type="compositionally biased region" description="Polar residues" evidence="1">
    <location>
        <begin position="243"/>
        <end position="254"/>
    </location>
</feature>
<feature type="compositionally biased region" description="Basic and acidic residues" evidence="1">
    <location>
        <begin position="43"/>
        <end position="62"/>
    </location>
</feature>
<name>A0AAV3QTQ3_LITER</name>
<evidence type="ECO:0000313" key="2">
    <source>
        <dbReference type="EMBL" id="GAA0166250.1"/>
    </source>
</evidence>
<dbReference type="InterPro" id="IPR039928">
    <property type="entry name" value="LNK"/>
</dbReference>
<feature type="region of interest" description="Disordered" evidence="1">
    <location>
        <begin position="227"/>
        <end position="254"/>
    </location>
</feature>
<dbReference type="GO" id="GO:0007623">
    <property type="term" value="P:circadian rhythm"/>
    <property type="evidence" value="ECO:0007669"/>
    <property type="project" value="InterPro"/>
</dbReference>
<dbReference type="PANTHER" id="PTHR33334">
    <property type="entry name" value="PROTEIN LNK1"/>
    <property type="match status" value="1"/>
</dbReference>
<feature type="region of interest" description="Disordered" evidence="1">
    <location>
        <begin position="269"/>
        <end position="300"/>
    </location>
</feature>
<gene>
    <name evidence="2" type="ORF">LIER_21447</name>
</gene>
<keyword evidence="3" id="KW-1185">Reference proteome</keyword>
<dbReference type="AlphaFoldDB" id="A0AAV3QTQ3"/>
<accession>A0AAV3QTQ3</accession>
<evidence type="ECO:0000313" key="3">
    <source>
        <dbReference type="Proteomes" id="UP001454036"/>
    </source>
</evidence>
<evidence type="ECO:0008006" key="4">
    <source>
        <dbReference type="Google" id="ProtNLM"/>
    </source>
</evidence>
<protein>
    <recommendedName>
        <fullName evidence="4">Protein LNK2</fullName>
    </recommendedName>
</protein>
<dbReference type="GO" id="GO:0006355">
    <property type="term" value="P:regulation of DNA-templated transcription"/>
    <property type="evidence" value="ECO:0007669"/>
    <property type="project" value="InterPro"/>
</dbReference>
<reference evidence="2 3" key="1">
    <citation type="submission" date="2024-01" db="EMBL/GenBank/DDBJ databases">
        <title>The complete chloroplast genome sequence of Lithospermum erythrorhizon: insights into the phylogenetic relationship among Boraginaceae species and the maternal lineages of purple gromwells.</title>
        <authorList>
            <person name="Okada T."/>
            <person name="Watanabe K."/>
        </authorList>
    </citation>
    <scope>NUCLEOTIDE SEQUENCE [LARGE SCALE GENOMIC DNA]</scope>
</reference>
<dbReference type="Proteomes" id="UP001454036">
    <property type="component" value="Unassembled WGS sequence"/>
</dbReference>
<feature type="compositionally biased region" description="Basic and acidic residues" evidence="1">
    <location>
        <begin position="269"/>
        <end position="284"/>
    </location>
</feature>